<evidence type="ECO:0000313" key="1">
    <source>
        <dbReference type="EMBL" id="VAW21309.1"/>
    </source>
</evidence>
<name>A0A3B0U9U9_9ZZZZ</name>
<proteinExistence type="predicted"/>
<sequence>MSIIIVNYSVDLNCVIIDRLQWGINFRWRAIGSRITQEWDFGLLVYRASVGAFATQ</sequence>
<reference evidence="1" key="1">
    <citation type="submission" date="2018-06" db="EMBL/GenBank/DDBJ databases">
        <authorList>
            <person name="Zhirakovskaya E."/>
        </authorList>
    </citation>
    <scope>NUCLEOTIDE SEQUENCE</scope>
</reference>
<protein>
    <submittedName>
        <fullName evidence="1">Uncharacterized protein</fullName>
    </submittedName>
</protein>
<dbReference type="EMBL" id="UOEQ01000341">
    <property type="protein sequence ID" value="VAW21309.1"/>
    <property type="molecule type" value="Genomic_DNA"/>
</dbReference>
<organism evidence="1">
    <name type="scientific">hydrothermal vent metagenome</name>
    <dbReference type="NCBI Taxonomy" id="652676"/>
    <lineage>
        <taxon>unclassified sequences</taxon>
        <taxon>metagenomes</taxon>
        <taxon>ecological metagenomes</taxon>
    </lineage>
</organism>
<gene>
    <name evidence="1" type="ORF">MNBD_ALPHA11-2371</name>
</gene>
<accession>A0A3B0U9U9</accession>
<dbReference type="AlphaFoldDB" id="A0A3B0U9U9"/>